<dbReference type="Pfam" id="PF06133">
    <property type="entry name" value="Com_YlbF"/>
    <property type="match status" value="1"/>
</dbReference>
<proteinExistence type="predicted"/>
<protein>
    <submittedName>
        <fullName evidence="1">Putative transcriptional regulator</fullName>
    </submittedName>
</protein>
<dbReference type="AlphaFoldDB" id="A0A0W8E7Y6"/>
<reference evidence="1" key="1">
    <citation type="journal article" date="2015" name="Proc. Natl. Acad. Sci. U.S.A.">
        <title>Networks of energetic and metabolic interactions define dynamics in microbial communities.</title>
        <authorList>
            <person name="Embree M."/>
            <person name="Liu J.K."/>
            <person name="Al-Bassam M.M."/>
            <person name="Zengler K."/>
        </authorList>
    </citation>
    <scope>NUCLEOTIDE SEQUENCE</scope>
</reference>
<organism evidence="1">
    <name type="scientific">hydrocarbon metagenome</name>
    <dbReference type="NCBI Taxonomy" id="938273"/>
    <lineage>
        <taxon>unclassified sequences</taxon>
        <taxon>metagenomes</taxon>
        <taxon>ecological metagenomes</taxon>
    </lineage>
</organism>
<sequence length="116" mass="13653">MVDSVNPYDRAHELARAIKDSDIFRSYIAARDEIAEKPEYKERVFKLREKQIEINRAQVLGEEPTPQLMQELTLEFAKLNQHQEIASFFEAEARFIQMFNDVHEIIQKSIKDELGD</sequence>
<dbReference type="EMBL" id="LNQE01001842">
    <property type="protein sequence ID" value="KUG04731.1"/>
    <property type="molecule type" value="Genomic_DNA"/>
</dbReference>
<dbReference type="SUPFAM" id="SSF158622">
    <property type="entry name" value="YheA/YmcA-like"/>
    <property type="match status" value="1"/>
</dbReference>
<name>A0A0W8E7Y6_9ZZZZ</name>
<gene>
    <name evidence="1" type="ORF">ASZ90_017870</name>
</gene>
<evidence type="ECO:0000313" key="1">
    <source>
        <dbReference type="EMBL" id="KUG04731.1"/>
    </source>
</evidence>
<dbReference type="InterPro" id="IPR010368">
    <property type="entry name" value="Com_YlbF"/>
</dbReference>
<comment type="caution">
    <text evidence="1">The sequence shown here is derived from an EMBL/GenBank/DDBJ whole genome shotgun (WGS) entry which is preliminary data.</text>
</comment>
<dbReference type="Gene3D" id="1.20.1500.10">
    <property type="entry name" value="YheA/YmcA-like"/>
    <property type="match status" value="1"/>
</dbReference>
<accession>A0A0W8E7Y6</accession>
<dbReference type="InterPro" id="IPR023378">
    <property type="entry name" value="YheA/YmcA-like_dom_sf"/>
</dbReference>